<dbReference type="SUPFAM" id="SSF63829">
    <property type="entry name" value="Calcium-dependent phosphotriesterase"/>
    <property type="match status" value="1"/>
</dbReference>
<dbReference type="AlphaFoldDB" id="A0A7V0XER1"/>
<organism evidence="2">
    <name type="scientific">candidate division WOR-3 bacterium</name>
    <dbReference type="NCBI Taxonomy" id="2052148"/>
    <lineage>
        <taxon>Bacteria</taxon>
        <taxon>Bacteria division WOR-3</taxon>
    </lineage>
</organism>
<dbReference type="InterPro" id="IPR015943">
    <property type="entry name" value="WD40/YVTN_repeat-like_dom_sf"/>
</dbReference>
<dbReference type="Proteomes" id="UP000885672">
    <property type="component" value="Unassembled WGS sequence"/>
</dbReference>
<evidence type="ECO:0000313" key="2">
    <source>
        <dbReference type="EMBL" id="HDQ98840.1"/>
    </source>
</evidence>
<name>A0A7V0XER1_UNCW3</name>
<sequence length="640" mass="67378">MRISGLFLLASLVLAAPAAAVVWTATGRDLLEAETPPVLDNVRVDHDGTLRLTDALVTLAELEADAAWRVVAGPGGRWYAGTGSSGRLYTGGREPVLAAELEEGEILALLHDSRAGLIFGLTPGGTVHRLRPDGVAEARLETGEDYVHALLAGPAGEVYVATGPAGRLYRLPPTGPGEVVFTAPRAHIASLAWLEPGRVLLAGTSPDGLIYRLDLGPGRAEVSVLYDTPADEIRALAVTHGAGGIRVHAAANPGENNDEPGGVICVAENGTLIWQWTAPAGAVFDLIANDDEILAATGNEGIIYALDRLGRAGIRHRLPAGRVLCLAPDPDGILAGTSEPTAVFRLGPGVAGSGLAESPVHDCEGPADFGRITRRAEVPSGASIALETRSGNSATPDSTWSAWLAADGAVRSRPARFIQWRVRLGSTFPGRAPTLERVDLHYAIPNRPPAVRNLALDPTPPDAAARPVRGLEWESDDPDGDSLEFTLAYRPDGHPGWLVIETGLAEPSYRLDTRQLPDGWYRFRIEATDAPSRPAAEALRAEAVSPPVLIDNNPPRITGLRLEGGRLRFTVSDDHSVIAAARVSVNAGPWQPVAPVDGLFDAPAEEFAVELGLAPGTNHIVVWAADAEGNTATAPLTARR</sequence>
<feature type="signal peptide" evidence="1">
    <location>
        <begin position="1"/>
        <end position="20"/>
    </location>
</feature>
<evidence type="ECO:0000256" key="1">
    <source>
        <dbReference type="SAM" id="SignalP"/>
    </source>
</evidence>
<proteinExistence type="predicted"/>
<feature type="chain" id="PRO_5031193723" evidence="1">
    <location>
        <begin position="21"/>
        <end position="640"/>
    </location>
</feature>
<dbReference type="Gene3D" id="2.130.10.10">
    <property type="entry name" value="YVTN repeat-like/Quinoprotein amine dehydrogenase"/>
    <property type="match status" value="1"/>
</dbReference>
<keyword evidence="1" id="KW-0732">Signal</keyword>
<gene>
    <name evidence="2" type="ORF">ENN51_00935</name>
</gene>
<protein>
    <submittedName>
        <fullName evidence="2">Fibronectin type III domain-containing protein</fullName>
    </submittedName>
</protein>
<reference evidence="2" key="1">
    <citation type="journal article" date="2020" name="mSystems">
        <title>Genome- and Community-Level Interaction Insights into Carbon Utilization and Element Cycling Functions of Hydrothermarchaeota in Hydrothermal Sediment.</title>
        <authorList>
            <person name="Zhou Z."/>
            <person name="Liu Y."/>
            <person name="Xu W."/>
            <person name="Pan J."/>
            <person name="Luo Z.H."/>
            <person name="Li M."/>
        </authorList>
    </citation>
    <scope>NUCLEOTIDE SEQUENCE [LARGE SCALE GENOMIC DNA]</scope>
    <source>
        <strain evidence="2">SpSt-1182</strain>
    </source>
</reference>
<accession>A0A7V0XER1</accession>
<dbReference type="EMBL" id="DSBX01000028">
    <property type="protein sequence ID" value="HDQ98840.1"/>
    <property type="molecule type" value="Genomic_DNA"/>
</dbReference>
<comment type="caution">
    <text evidence="2">The sequence shown here is derived from an EMBL/GenBank/DDBJ whole genome shotgun (WGS) entry which is preliminary data.</text>
</comment>